<dbReference type="InterPro" id="IPR019651">
    <property type="entry name" value="Glutamate_DH_NAD-spec"/>
</dbReference>
<sequence>MEPESPKSGGVGGREVLLTSDPLRALGESSPLPPPWVRCPAPPRLARSPPPRRVLQPVLVLLLLGQRVVVQPPHRLVTLVPRRALVSVAQLLSGVLQGLLHTEHVRLQLVPCRHPLSLPLVLFLVALRLRQHALDLALRQPPLVVLDHDVLAAARAVLLGRHVQDAVGVQVEGHVYLGHSARRRRYAGQVERPQQVVVFRHRSLALVHLDGDGRLVVRVRGERLRLLAGDLAVAFYDLRHHPSGGLDAQRQRSHVHEQHVLDLRVALSAQDGRLDRRAVGHRFVRIDGQVELLAAEEVLQQALHLWDASRSTDEHHVVYLTLVHLRIFQSLLDRLQGTAEQVGVEFLEPGAGDPGVEVDPLVQSVYFDRRFAAGRQRPLGALGGGAEASQRARVGSKVFLVLSDEFFSEMIHQPVVKVLASEMRVSSGSLHLEQRALVDGQNGHVEGAAAEIEDQHVPFAFEVLVQAVGECGGCGLVDDAENVQTCDRSGILRRLTLGVVEVSRNCDYSVANRCTEIRLRGLLHLDQHHAADFLGGESLRLALELHLDFRFATVVDHFEGPVLHVGLYLRIIEFAAD</sequence>
<dbReference type="InParanoid" id="A0A212F994"/>
<dbReference type="Pfam" id="PF10712">
    <property type="entry name" value="NAD-GH"/>
    <property type="match status" value="1"/>
</dbReference>
<dbReference type="STRING" id="278856.A0A212F994"/>
<name>A0A212F994_DANPL</name>
<evidence type="ECO:0000313" key="2">
    <source>
        <dbReference type="Proteomes" id="UP000007151"/>
    </source>
</evidence>
<dbReference type="EMBL" id="AGBW02009614">
    <property type="protein sequence ID" value="OWR50326.1"/>
    <property type="molecule type" value="Genomic_DNA"/>
</dbReference>
<keyword evidence="2" id="KW-1185">Reference proteome</keyword>
<dbReference type="Proteomes" id="UP000007151">
    <property type="component" value="Unassembled WGS sequence"/>
</dbReference>
<proteinExistence type="predicted"/>
<organism evidence="1 2">
    <name type="scientific">Danaus plexippus plexippus</name>
    <dbReference type="NCBI Taxonomy" id="278856"/>
    <lineage>
        <taxon>Eukaryota</taxon>
        <taxon>Metazoa</taxon>
        <taxon>Ecdysozoa</taxon>
        <taxon>Arthropoda</taxon>
        <taxon>Hexapoda</taxon>
        <taxon>Insecta</taxon>
        <taxon>Pterygota</taxon>
        <taxon>Neoptera</taxon>
        <taxon>Endopterygota</taxon>
        <taxon>Lepidoptera</taxon>
        <taxon>Glossata</taxon>
        <taxon>Ditrysia</taxon>
        <taxon>Papilionoidea</taxon>
        <taxon>Nymphalidae</taxon>
        <taxon>Danainae</taxon>
        <taxon>Danaini</taxon>
        <taxon>Danaina</taxon>
        <taxon>Danaus</taxon>
        <taxon>Danaus</taxon>
    </lineage>
</organism>
<comment type="caution">
    <text evidence="1">The sequence shown here is derived from an EMBL/GenBank/DDBJ whole genome shotgun (WGS) entry which is preliminary data.</text>
</comment>
<protein>
    <submittedName>
        <fullName evidence="1">LAC protein</fullName>
    </submittedName>
</protein>
<dbReference type="KEGG" id="dpl:KGM_213902"/>
<reference evidence="1 2" key="1">
    <citation type="journal article" date="2011" name="Cell">
        <title>The monarch butterfly genome yields insights into long-distance migration.</title>
        <authorList>
            <person name="Zhan S."/>
            <person name="Merlin C."/>
            <person name="Boore J.L."/>
            <person name="Reppert S.M."/>
        </authorList>
    </citation>
    <scope>NUCLEOTIDE SEQUENCE [LARGE SCALE GENOMIC DNA]</scope>
    <source>
        <strain evidence="1">F-2</strain>
    </source>
</reference>
<evidence type="ECO:0000313" key="1">
    <source>
        <dbReference type="EMBL" id="OWR50326.1"/>
    </source>
</evidence>
<accession>A0A212F994</accession>
<gene>
    <name evidence="1" type="ORF">KGM_213902</name>
</gene>
<dbReference type="AlphaFoldDB" id="A0A212F994"/>